<proteinExistence type="predicted"/>
<feature type="compositionally biased region" description="Low complexity" evidence="1">
    <location>
        <begin position="303"/>
        <end position="312"/>
    </location>
</feature>
<accession>A0A9W9H2E5</accession>
<feature type="compositionally biased region" description="Pro residues" evidence="1">
    <location>
        <begin position="329"/>
        <end position="340"/>
    </location>
</feature>
<dbReference type="OrthoDB" id="5352400at2759"/>
<keyword evidence="2" id="KW-0472">Membrane</keyword>
<feature type="transmembrane region" description="Helical" evidence="2">
    <location>
        <begin position="14"/>
        <end position="36"/>
    </location>
</feature>
<evidence type="ECO:0000313" key="3">
    <source>
        <dbReference type="EMBL" id="KAJ5303340.1"/>
    </source>
</evidence>
<keyword evidence="2" id="KW-0812">Transmembrane</keyword>
<sequence>MQFFFPRQYRHRRIMLWMMVAELPITIVILTLTGIASHNLYRSLLWQDGADNGFNSAPNEALYAAANYRAYTAPMVWSGFLTNYNLVIGVLSTFLWVVKFPIHCMHLFFPPIAAVVHGSIMVLWIVSARYQAGSDMSDPKHPQPGPPWYISKSCSVAAHKSNIAYCEQAKSLFAVSIILIVYYCVELGFSIHSCFITPEEREEVLEQREEKKIEKEFEEEILKSPSMIPMTPGPMSPGHMIPGFMPQRGMVPRTPGFPPVVATGPVKDGSPVSPHMFTPRTLGFNRLDANNGSASSDLPLRNSPSMPSPHMSAHITTQEIGASAASPMYFPPPPKKPSKN</sequence>
<dbReference type="EMBL" id="JAPZBO010000009">
    <property type="protein sequence ID" value="KAJ5303340.1"/>
    <property type="molecule type" value="Genomic_DNA"/>
</dbReference>
<feature type="region of interest" description="Disordered" evidence="1">
    <location>
        <begin position="288"/>
        <end position="340"/>
    </location>
</feature>
<gene>
    <name evidence="3" type="ORF">N7476_010139</name>
</gene>
<feature type="transmembrane region" description="Helical" evidence="2">
    <location>
        <begin position="171"/>
        <end position="191"/>
    </location>
</feature>
<protein>
    <submittedName>
        <fullName evidence="3">Uncharacterized protein</fullName>
    </submittedName>
</protein>
<dbReference type="Proteomes" id="UP001147746">
    <property type="component" value="Unassembled WGS sequence"/>
</dbReference>
<keyword evidence="4" id="KW-1185">Reference proteome</keyword>
<evidence type="ECO:0000256" key="1">
    <source>
        <dbReference type="SAM" id="MobiDB-lite"/>
    </source>
</evidence>
<dbReference type="AlphaFoldDB" id="A0A9W9H2E5"/>
<reference evidence="3" key="1">
    <citation type="submission" date="2022-12" db="EMBL/GenBank/DDBJ databases">
        <authorList>
            <person name="Petersen C."/>
        </authorList>
    </citation>
    <scope>NUCLEOTIDE SEQUENCE</scope>
    <source>
        <strain evidence="3">IBT 21472</strain>
    </source>
</reference>
<organism evidence="3 4">
    <name type="scientific">Penicillium atrosanguineum</name>
    <dbReference type="NCBI Taxonomy" id="1132637"/>
    <lineage>
        <taxon>Eukaryota</taxon>
        <taxon>Fungi</taxon>
        <taxon>Dikarya</taxon>
        <taxon>Ascomycota</taxon>
        <taxon>Pezizomycotina</taxon>
        <taxon>Eurotiomycetes</taxon>
        <taxon>Eurotiomycetidae</taxon>
        <taxon>Eurotiales</taxon>
        <taxon>Aspergillaceae</taxon>
        <taxon>Penicillium</taxon>
    </lineage>
</organism>
<feature type="transmembrane region" description="Helical" evidence="2">
    <location>
        <begin position="76"/>
        <end position="98"/>
    </location>
</feature>
<reference evidence="3" key="2">
    <citation type="journal article" date="2023" name="IMA Fungus">
        <title>Comparative genomic study of the Penicillium genus elucidates a diverse pangenome and 15 lateral gene transfer events.</title>
        <authorList>
            <person name="Petersen C."/>
            <person name="Sorensen T."/>
            <person name="Nielsen M.R."/>
            <person name="Sondergaard T.E."/>
            <person name="Sorensen J.L."/>
            <person name="Fitzpatrick D.A."/>
            <person name="Frisvad J.C."/>
            <person name="Nielsen K.L."/>
        </authorList>
    </citation>
    <scope>NUCLEOTIDE SEQUENCE</scope>
    <source>
        <strain evidence="3">IBT 21472</strain>
    </source>
</reference>
<evidence type="ECO:0000256" key="2">
    <source>
        <dbReference type="SAM" id="Phobius"/>
    </source>
</evidence>
<keyword evidence="2" id="KW-1133">Transmembrane helix</keyword>
<feature type="transmembrane region" description="Helical" evidence="2">
    <location>
        <begin position="107"/>
        <end position="126"/>
    </location>
</feature>
<comment type="caution">
    <text evidence="3">The sequence shown here is derived from an EMBL/GenBank/DDBJ whole genome shotgun (WGS) entry which is preliminary data.</text>
</comment>
<name>A0A9W9H2E5_9EURO</name>
<evidence type="ECO:0000313" key="4">
    <source>
        <dbReference type="Proteomes" id="UP001147746"/>
    </source>
</evidence>